<gene>
    <name evidence="6" type="ORF">PEVE_00027123</name>
</gene>
<comment type="similarity">
    <text evidence="1">Belongs to the peptidase S1C family.</text>
</comment>
<dbReference type="PANTHER" id="PTHR22939">
    <property type="entry name" value="SERINE PROTEASE FAMILY S1C HTRA-RELATED"/>
    <property type="match status" value="1"/>
</dbReference>
<dbReference type="Pfam" id="PF13365">
    <property type="entry name" value="Trypsin_2"/>
    <property type="match status" value="1"/>
</dbReference>
<evidence type="ECO:0000259" key="5">
    <source>
        <dbReference type="PROSITE" id="PS50106"/>
    </source>
</evidence>
<feature type="domain" description="PDZ" evidence="5">
    <location>
        <begin position="358"/>
        <end position="413"/>
    </location>
</feature>
<dbReference type="SMART" id="SM00228">
    <property type="entry name" value="PDZ"/>
    <property type="match status" value="1"/>
</dbReference>
<evidence type="ECO:0000313" key="6">
    <source>
        <dbReference type="EMBL" id="CAH3025766.1"/>
    </source>
</evidence>
<keyword evidence="3" id="KW-0378">Hydrolase</keyword>
<dbReference type="PRINTS" id="PR00834">
    <property type="entry name" value="PROTEASES2C"/>
</dbReference>
<dbReference type="InterPro" id="IPR001478">
    <property type="entry name" value="PDZ"/>
</dbReference>
<name>A0ABN8MCJ8_9CNID</name>
<dbReference type="PANTHER" id="PTHR22939:SF129">
    <property type="entry name" value="SERINE PROTEASE HTRA2, MITOCHONDRIAL"/>
    <property type="match status" value="1"/>
</dbReference>
<protein>
    <recommendedName>
        <fullName evidence="5">PDZ domain-containing protein</fullName>
    </recommendedName>
</protein>
<keyword evidence="4" id="KW-0472">Membrane</keyword>
<comment type="caution">
    <text evidence="6">The sequence shown here is derived from an EMBL/GenBank/DDBJ whole genome shotgun (WGS) entry which is preliminary data.</text>
</comment>
<evidence type="ECO:0000313" key="7">
    <source>
        <dbReference type="Proteomes" id="UP001159427"/>
    </source>
</evidence>
<keyword evidence="7" id="KW-1185">Reference proteome</keyword>
<proteinExistence type="inferred from homology"/>
<evidence type="ECO:0000256" key="2">
    <source>
        <dbReference type="ARBA" id="ARBA00022670"/>
    </source>
</evidence>
<dbReference type="Proteomes" id="UP001159427">
    <property type="component" value="Unassembled WGS sequence"/>
</dbReference>
<reference evidence="6 7" key="1">
    <citation type="submission" date="2022-05" db="EMBL/GenBank/DDBJ databases">
        <authorList>
            <consortium name="Genoscope - CEA"/>
            <person name="William W."/>
        </authorList>
    </citation>
    <scope>NUCLEOTIDE SEQUENCE [LARGE SCALE GENOMIC DNA]</scope>
</reference>
<organism evidence="6 7">
    <name type="scientific">Porites evermanni</name>
    <dbReference type="NCBI Taxonomy" id="104178"/>
    <lineage>
        <taxon>Eukaryota</taxon>
        <taxon>Metazoa</taxon>
        <taxon>Cnidaria</taxon>
        <taxon>Anthozoa</taxon>
        <taxon>Hexacorallia</taxon>
        <taxon>Scleractinia</taxon>
        <taxon>Fungiina</taxon>
        <taxon>Poritidae</taxon>
        <taxon>Porites</taxon>
    </lineage>
</organism>
<dbReference type="InterPro" id="IPR036034">
    <property type="entry name" value="PDZ_sf"/>
</dbReference>
<keyword evidence="4" id="KW-0812">Transmembrane</keyword>
<keyword evidence="4" id="KW-1133">Transmembrane helix</keyword>
<dbReference type="Gene3D" id="2.40.10.120">
    <property type="match status" value="1"/>
</dbReference>
<feature type="transmembrane region" description="Helical" evidence="4">
    <location>
        <begin position="46"/>
        <end position="64"/>
    </location>
</feature>
<evidence type="ECO:0000256" key="3">
    <source>
        <dbReference type="ARBA" id="ARBA00022801"/>
    </source>
</evidence>
<dbReference type="InterPro" id="IPR001940">
    <property type="entry name" value="Peptidase_S1C"/>
</dbReference>
<evidence type="ECO:0000256" key="1">
    <source>
        <dbReference type="ARBA" id="ARBA00010541"/>
    </source>
</evidence>
<dbReference type="EMBL" id="CALNXI010000370">
    <property type="protein sequence ID" value="CAH3025766.1"/>
    <property type="molecule type" value="Genomic_DNA"/>
</dbReference>
<dbReference type="SUPFAM" id="SSF50156">
    <property type="entry name" value="PDZ domain-like"/>
    <property type="match status" value="1"/>
</dbReference>
<dbReference type="InterPro" id="IPR009003">
    <property type="entry name" value="Peptidase_S1_PA"/>
</dbReference>
<dbReference type="PROSITE" id="PS50106">
    <property type="entry name" value="PDZ"/>
    <property type="match status" value="1"/>
</dbReference>
<evidence type="ECO:0000256" key="4">
    <source>
        <dbReference type="SAM" id="Phobius"/>
    </source>
</evidence>
<dbReference type="SUPFAM" id="SSF50494">
    <property type="entry name" value="Trypsin-like serine proteases"/>
    <property type="match status" value="1"/>
</dbReference>
<dbReference type="Pfam" id="PF13180">
    <property type="entry name" value="PDZ_2"/>
    <property type="match status" value="1"/>
</dbReference>
<accession>A0ABN8MCJ8</accession>
<dbReference type="Gene3D" id="2.30.42.10">
    <property type="match status" value="1"/>
</dbReference>
<keyword evidence="2" id="KW-0645">Protease</keyword>
<sequence length="426" mass="46462">MATTSTLRRWRNFQQMFWLSDKWKTKGIQCICRQVSTQSKRTTKRYPWPWVGSLAFGVFLGYGLPKFFKSRKDSSIVKAKSVPSDDVSSNSGSPPRSVTFNFIADAVEIAAPAVVNIEVTGRHAGFFRGHVGPTGAGSGFIVTEDGMVLTNAHVVENAVNVSVKLKDGREFSGTVIDIDLENDLAAVKLDSSKNIRFPTLTLGSSATIRPGEWVIAMGSPLQLSNTITAGIVSTVHRAGEEIGLPNREMEYIQTDAAINVGNSGGPLVNLDGHAIGINAITVRFAAGISFSIPIDAAKDFLSGAIERVKSGKYMGRNTRQPLAPHQRWYIGVSMLTLTPQILAELRRRDQSFNKITSGVFVPQVNYGSPAHRGGLRSGDIITKMNGKTTESSKQVYQYVHKGETLKIEVKRGEQYLNFTVQPEVVG</sequence>